<evidence type="ECO:0000313" key="2">
    <source>
        <dbReference type="EMBL" id="MDT0267924.1"/>
    </source>
</evidence>
<accession>A0ABU2JT70</accession>
<feature type="transmembrane region" description="Helical" evidence="1">
    <location>
        <begin position="12"/>
        <end position="32"/>
    </location>
</feature>
<dbReference type="EMBL" id="JAVREO010000009">
    <property type="protein sequence ID" value="MDT0267924.1"/>
    <property type="molecule type" value="Genomic_DNA"/>
</dbReference>
<dbReference type="RefSeq" id="WP_311668004.1">
    <property type="nucleotide sequence ID" value="NZ_JAVREO010000009.1"/>
</dbReference>
<keyword evidence="1" id="KW-0812">Transmembrane</keyword>
<organism evidence="2 3">
    <name type="scientific">Streptomyces chisholmiae</name>
    <dbReference type="NCBI Taxonomy" id="3075540"/>
    <lineage>
        <taxon>Bacteria</taxon>
        <taxon>Bacillati</taxon>
        <taxon>Actinomycetota</taxon>
        <taxon>Actinomycetes</taxon>
        <taxon>Kitasatosporales</taxon>
        <taxon>Streptomycetaceae</taxon>
        <taxon>Streptomyces</taxon>
    </lineage>
</organism>
<feature type="transmembrane region" description="Helical" evidence="1">
    <location>
        <begin position="71"/>
        <end position="91"/>
    </location>
</feature>
<feature type="transmembrane region" description="Helical" evidence="1">
    <location>
        <begin position="38"/>
        <end position="55"/>
    </location>
</feature>
<keyword evidence="1" id="KW-0472">Membrane</keyword>
<proteinExistence type="predicted"/>
<keyword evidence="1" id="KW-1133">Transmembrane helix</keyword>
<evidence type="ECO:0000256" key="1">
    <source>
        <dbReference type="SAM" id="Phobius"/>
    </source>
</evidence>
<gene>
    <name evidence="2" type="ORF">RM844_16715</name>
</gene>
<feature type="transmembrane region" description="Helical" evidence="1">
    <location>
        <begin position="97"/>
        <end position="116"/>
    </location>
</feature>
<keyword evidence="3" id="KW-1185">Reference proteome</keyword>
<reference evidence="3" key="1">
    <citation type="submission" date="2023-07" db="EMBL/GenBank/DDBJ databases">
        <title>30 novel species of actinomycetes from the DSMZ collection.</title>
        <authorList>
            <person name="Nouioui I."/>
        </authorList>
    </citation>
    <scope>NUCLEOTIDE SEQUENCE [LARGE SCALE GENOMIC DNA]</scope>
    <source>
        <strain evidence="3">DSM 44915</strain>
    </source>
</reference>
<comment type="caution">
    <text evidence="2">The sequence shown here is derived from an EMBL/GenBank/DDBJ whole genome shotgun (WGS) entry which is preliminary data.</text>
</comment>
<name>A0ABU2JT70_9ACTN</name>
<protein>
    <submittedName>
        <fullName evidence="2">DUF3592 domain-containing protein</fullName>
    </submittedName>
</protein>
<sequence length="211" mass="23007">MNRPPPLDPRARLLLASVIVAGGAAMAVFLVMSVRGSSFTYAIPVVIAAMVCVFADRKMNSGRGARGHTDFLPAYSLGFLGATAGLAVMSVRDSDVPGWLALVPAVLGLLCARTLWRSRRLRRTFLEHGAKAPGLITDFSDHDNPEGDNYYEKQEYTVEFTDLRGQRQLVKGVGHFRSSELPQVGDELTVHFNPDEPTEHIIELASGDIVD</sequence>
<dbReference type="Proteomes" id="UP001183410">
    <property type="component" value="Unassembled WGS sequence"/>
</dbReference>
<evidence type="ECO:0000313" key="3">
    <source>
        <dbReference type="Proteomes" id="UP001183410"/>
    </source>
</evidence>